<evidence type="ECO:0008006" key="4">
    <source>
        <dbReference type="Google" id="ProtNLM"/>
    </source>
</evidence>
<comment type="caution">
    <text evidence="2">The sequence shown here is derived from an EMBL/GenBank/DDBJ whole genome shotgun (WGS) entry which is preliminary data.</text>
</comment>
<protein>
    <recommendedName>
        <fullName evidence="4">FACT complex subunit</fullName>
    </recommendedName>
</protein>
<organism evidence="2 3">
    <name type="scientific">Durusdinium trenchii</name>
    <dbReference type="NCBI Taxonomy" id="1381693"/>
    <lineage>
        <taxon>Eukaryota</taxon>
        <taxon>Sar</taxon>
        <taxon>Alveolata</taxon>
        <taxon>Dinophyceae</taxon>
        <taxon>Suessiales</taxon>
        <taxon>Symbiodiniaceae</taxon>
        <taxon>Durusdinium</taxon>
    </lineage>
</organism>
<reference evidence="2 3" key="1">
    <citation type="submission" date="2024-02" db="EMBL/GenBank/DDBJ databases">
        <authorList>
            <person name="Chen Y."/>
            <person name="Shah S."/>
            <person name="Dougan E. K."/>
            <person name="Thang M."/>
            <person name="Chan C."/>
        </authorList>
    </citation>
    <scope>NUCLEOTIDE SEQUENCE [LARGE SCALE GENOMIC DNA]</scope>
</reference>
<feature type="region of interest" description="Disordered" evidence="1">
    <location>
        <begin position="867"/>
        <end position="897"/>
    </location>
</feature>
<keyword evidence="3" id="KW-1185">Reference proteome</keyword>
<evidence type="ECO:0000313" key="2">
    <source>
        <dbReference type="EMBL" id="CAK9085961.1"/>
    </source>
</evidence>
<name>A0ABP0QG06_9DINO</name>
<evidence type="ECO:0000256" key="1">
    <source>
        <dbReference type="SAM" id="MobiDB-lite"/>
    </source>
</evidence>
<feature type="compositionally biased region" description="Basic and acidic residues" evidence="1">
    <location>
        <begin position="547"/>
        <end position="568"/>
    </location>
</feature>
<gene>
    <name evidence="2" type="ORF">SCF082_LOCUS40694</name>
</gene>
<dbReference type="EMBL" id="CAXAMM010039367">
    <property type="protein sequence ID" value="CAK9085961.1"/>
    <property type="molecule type" value="Genomic_DNA"/>
</dbReference>
<dbReference type="Proteomes" id="UP001642464">
    <property type="component" value="Unassembled WGS sequence"/>
</dbReference>
<sequence>MNSSSTVALMHELTLLIVGSMKRFYEKDIIGTVLLQVPSVSTGTERKLRWIFQTKNESNSKIMSLLLLPMEGSATFKKLGLDESEDSKAAEPQGTREAVNAKIQSGLQSLGVIGTQVPAPQDPEPGAKSGLGVQGEAMAMDGDEYGFTFPAAKRVRLGSPEREGGATGATAFQGYSKKEKESCSKRVTSTDGDSRVKTSLDEILSALQFVSDEVKHESEQRWKENQVGGAQLKQFLKQQDITLRSTIGFCLSMFTEFAFDKQVNVCGCQFRSYSALRSELQGIVKSAHAQWISMLADKGSTATGMPTDALTLAQELCQEFANRPVTSLVWDDEEERSVKRIAQIVATQYQTLVFPLATFVKDSLRKPILLHELPRNCLARLSGKSTTNMELVDLLGLVAEELKTSLPFSWVAFAADVSNVFAAKSHFVESTDEVFFNSDTLAKFIVLRVRYLFCVLGECFNSAPDFHLKECTPGMKVLFQVLAKLGSEPETNKSLILLSTADSLLNANEWAQGWAKLLISNQSLDALISDVKTKFGLPDLPGETEIDEMKKKNGENGNDKESKEEELRPGTGDKFNHKDANPNKKESQTTSDASASDNKCKKNEVSDTQTPAETEMKPWTLATINSFTNSQPILGQSAEAAELKLQDASTIFLRRFEVALESVVWRAWNHILAKNPTSADNFVVIDPSAAKDMFQVKYPMESGLVLPFLGHVSLSSGDAKANSVYLTTVFGVNFYIQPVASVCAPAWSVKTVTRHDQAYFALKTNKLAVCCFIPDVDPTVRSDCVPLEMQIIDDKESEEEYQQRGSKRGEMLYMSNQDTHALIWFEVLKLSTLGHLDETLTKEKGDLELRKLKAEKNARVTMSKKIAKEAKAKAGPKKTAAPSKRKGRSLRASTEAEVEIPDMPELPANPAEKVEALEAALAHERELENLVASCLDDIKLPSKLPITRLQEVDKSRSARTKGMELALKQAQMQVSVSGASHASATSATSSGASAAIPRSDDQPDFGLQAAIKYCEDVSEGRKKKQPKKVGQTVDVMKLGKHLLK</sequence>
<accession>A0ABP0QG06</accession>
<evidence type="ECO:0000313" key="3">
    <source>
        <dbReference type="Proteomes" id="UP001642464"/>
    </source>
</evidence>
<proteinExistence type="predicted"/>
<feature type="region of interest" description="Disordered" evidence="1">
    <location>
        <begin position="539"/>
        <end position="617"/>
    </location>
</feature>
<feature type="compositionally biased region" description="Basic and acidic residues" evidence="1">
    <location>
        <begin position="574"/>
        <end position="587"/>
    </location>
</feature>
<feature type="compositionally biased region" description="Polar residues" evidence="1">
    <location>
        <begin position="588"/>
        <end position="597"/>
    </location>
</feature>